<gene>
    <name evidence="2" type="ORF">CRENBAI_005986</name>
</gene>
<dbReference type="Proteomes" id="UP001311232">
    <property type="component" value="Unassembled WGS sequence"/>
</dbReference>
<reference evidence="2 3" key="1">
    <citation type="submission" date="2021-06" db="EMBL/GenBank/DDBJ databases">
        <authorList>
            <person name="Palmer J.M."/>
        </authorList>
    </citation>
    <scope>NUCLEOTIDE SEQUENCE [LARGE SCALE GENOMIC DNA]</scope>
    <source>
        <strain evidence="2 3">MEX-2019</strain>
        <tissue evidence="2">Muscle</tissue>
    </source>
</reference>
<evidence type="ECO:0000313" key="3">
    <source>
        <dbReference type="Proteomes" id="UP001311232"/>
    </source>
</evidence>
<name>A0AAV9SJC3_9TELE</name>
<dbReference type="EMBL" id="JAHHUM010000304">
    <property type="protein sequence ID" value="KAK5621457.1"/>
    <property type="molecule type" value="Genomic_DNA"/>
</dbReference>
<feature type="region of interest" description="Disordered" evidence="1">
    <location>
        <begin position="72"/>
        <end position="95"/>
    </location>
</feature>
<proteinExistence type="predicted"/>
<organism evidence="2 3">
    <name type="scientific">Crenichthys baileyi</name>
    <name type="common">White River springfish</name>
    <dbReference type="NCBI Taxonomy" id="28760"/>
    <lineage>
        <taxon>Eukaryota</taxon>
        <taxon>Metazoa</taxon>
        <taxon>Chordata</taxon>
        <taxon>Craniata</taxon>
        <taxon>Vertebrata</taxon>
        <taxon>Euteleostomi</taxon>
        <taxon>Actinopterygii</taxon>
        <taxon>Neopterygii</taxon>
        <taxon>Teleostei</taxon>
        <taxon>Neoteleostei</taxon>
        <taxon>Acanthomorphata</taxon>
        <taxon>Ovalentaria</taxon>
        <taxon>Atherinomorphae</taxon>
        <taxon>Cyprinodontiformes</taxon>
        <taxon>Goodeidae</taxon>
        <taxon>Crenichthys</taxon>
    </lineage>
</organism>
<comment type="caution">
    <text evidence="2">The sequence shown here is derived from an EMBL/GenBank/DDBJ whole genome shotgun (WGS) entry which is preliminary data.</text>
</comment>
<evidence type="ECO:0000256" key="1">
    <source>
        <dbReference type="SAM" id="MobiDB-lite"/>
    </source>
</evidence>
<protein>
    <submittedName>
        <fullName evidence="2">Uncharacterized protein</fullName>
    </submittedName>
</protein>
<evidence type="ECO:0000313" key="2">
    <source>
        <dbReference type="EMBL" id="KAK5621457.1"/>
    </source>
</evidence>
<dbReference type="AlphaFoldDB" id="A0AAV9SJC3"/>
<accession>A0AAV9SJC3</accession>
<sequence length="135" mass="14567">MSLSSRVVRLQSLSRYLRVGMGSDYLATSFTVWVWSSTLNKALSSPARYAVTARFVTDGPISHRQPYSLSGCRSGVLRQRRPSTEHPSSGAPLSLSGSLFGRHLSLSDELTPPTYFLFSKGIAQSSSPSNGSGLP</sequence>
<keyword evidence="3" id="KW-1185">Reference proteome</keyword>